<evidence type="ECO:0000313" key="16">
    <source>
        <dbReference type="Proteomes" id="UP000279271"/>
    </source>
</evidence>
<keyword evidence="12" id="KW-1015">Disulfide bond</keyword>
<dbReference type="InterPro" id="IPR016024">
    <property type="entry name" value="ARM-type_fold"/>
</dbReference>
<evidence type="ECO:0000256" key="1">
    <source>
        <dbReference type="ARBA" id="ARBA00000068"/>
    </source>
</evidence>
<sequence length="1035" mass="114991">GGVRRRRIFACGILLLACTYVFYMTLPRLLVVEEYNSLQQARDSIALGYRRVSTAVESLSLTFGRADGDTGYSAACALLKGRGCPAYHSQEPIPSGALPRGNKSCILDCNHVGTCVATAGFCQCPMGWTGDGCHIRLRRPCTNKPRSWGLEQIDPGPENLTAYRPPNNPFWSSKAAMCSGACDKDMGMCYCPSHTPFGHIPAGEGSLPGKYDEENQPINFGMTERDWLYGAKGWCMAEEPEHRCSCFKDGIGGPLCNIPTEQTCPNQCNGHGECQQGYCKCQDGWFGQDCAYRVQGVPDSPGTLACMLGAWRTLMHSRMENSTRPWIKQFVHTPAAREPGARGPRLRPLIWVYELPTDYSSLMLQYRVERDHCVTRTFSDDNSTVEAVRVYQLEMGLHEMMLQSSHRTLDPEEADFFYVPLYTACYIQPVVTWGDGPFYYGPIPGRTIQATGFMEEAYHQLRSRYPYWDRKGGRDHIIYVPHDEASCYVPKALRSAIILSHWGRQDSNHTSWTGHAPDNYSVEARDPLWLPKGHLHRINRGPCFDAEKGELRDLVLPDLHNSHFHAHSPLMGNPTVHRKWLALFKGRLQMKNLPYSQGVRQKIALVSREEDWLNNHGILYGDHEAFDGLPSYSQLMSESTFCLAIIGDGYTSRYEDAITHGCIPVVIMDNVSPTLGTIINEADISVRVAFKDVERLPQILKAIPRDEIERLQRNIGRVWRRFLWSSYPLTGPLLQAQLDANLARFNGTEDPSLLPARDTAHDMSQGDAFQTLMEWLQEFCNRMGRSSLEDESALFRHEVAFCLGQRQDPAAIQTLESILRDTAEHPMVRHEAGEALGAIGSPACIPPLRDHAADGCLEVAQTCQLALQRIEFLEGHEPATCPWTPPPPPPAATPTPALAATLLDDGARIFDRYRALFALRDRGGEEALEALAGAFASSSALLKHEVAYVLGQMQDARAVACLKRVLGDAGEAAMVRHEAAEALGAIADRACLALLQQYTEDAEPIVADSCIVALDMLEFEQSGGFQYADDGAVAT</sequence>
<feature type="domain" description="EGF-like" evidence="14">
    <location>
        <begin position="101"/>
        <end position="134"/>
    </location>
</feature>
<dbReference type="AlphaFoldDB" id="A0A3M7KTF1"/>
<dbReference type="PANTHER" id="PTHR12697">
    <property type="entry name" value="PBS LYASE HEAT-LIKE PROTEIN"/>
    <property type="match status" value="1"/>
</dbReference>
<feature type="non-terminal residue" evidence="15">
    <location>
        <position position="1"/>
    </location>
</feature>
<dbReference type="FunFam" id="1.25.10.10:FF:000099">
    <property type="entry name" value="Deoxyhypusine hydroxylase"/>
    <property type="match status" value="1"/>
</dbReference>
<gene>
    <name evidence="15" type="ORF">APUTEX25_001104</name>
</gene>
<evidence type="ECO:0000256" key="3">
    <source>
        <dbReference type="ARBA" id="ARBA00005041"/>
    </source>
</evidence>
<keyword evidence="8" id="KW-0408">Iron</keyword>
<evidence type="ECO:0000256" key="10">
    <source>
        <dbReference type="ARBA" id="ARBA00023180"/>
    </source>
</evidence>
<organism evidence="15 16">
    <name type="scientific">Auxenochlorella protothecoides</name>
    <name type="common">Green microalga</name>
    <name type="synonym">Chlorella protothecoides</name>
    <dbReference type="NCBI Taxonomy" id="3075"/>
    <lineage>
        <taxon>Eukaryota</taxon>
        <taxon>Viridiplantae</taxon>
        <taxon>Chlorophyta</taxon>
        <taxon>core chlorophytes</taxon>
        <taxon>Trebouxiophyceae</taxon>
        <taxon>Chlorellales</taxon>
        <taxon>Chlorellaceae</taxon>
        <taxon>Auxenochlorella</taxon>
    </lineage>
</organism>
<dbReference type="EC" id="1.14.99.29" evidence="4"/>
<dbReference type="InterPro" id="IPR000742">
    <property type="entry name" value="EGF"/>
</dbReference>
<evidence type="ECO:0000256" key="5">
    <source>
        <dbReference type="ARBA" id="ARBA00022723"/>
    </source>
</evidence>
<accession>A0A3M7KTF1</accession>
<dbReference type="SUPFAM" id="SSF48371">
    <property type="entry name" value="ARM repeat"/>
    <property type="match status" value="2"/>
</dbReference>
<dbReference type="InterPro" id="IPR011989">
    <property type="entry name" value="ARM-like"/>
</dbReference>
<dbReference type="PANTHER" id="PTHR12697:SF5">
    <property type="entry name" value="DEOXYHYPUSINE HYDROXYLASE"/>
    <property type="match status" value="1"/>
</dbReference>
<dbReference type="Proteomes" id="UP000279271">
    <property type="component" value="Unassembled WGS sequence"/>
</dbReference>
<dbReference type="Gene3D" id="2.10.25.10">
    <property type="entry name" value="Laminin"/>
    <property type="match status" value="1"/>
</dbReference>
<keyword evidence="5" id="KW-0479">Metal-binding</keyword>
<dbReference type="GO" id="GO:0019135">
    <property type="term" value="F:deoxyhypusine monooxygenase activity"/>
    <property type="evidence" value="ECO:0007669"/>
    <property type="project" value="UniProtKB-EC"/>
</dbReference>
<evidence type="ECO:0000256" key="11">
    <source>
        <dbReference type="ARBA" id="ARBA00023256"/>
    </source>
</evidence>
<feature type="transmembrane region" description="Helical" evidence="13">
    <location>
        <begin position="7"/>
        <end position="26"/>
    </location>
</feature>
<evidence type="ECO:0000259" key="14">
    <source>
        <dbReference type="PROSITE" id="PS50026"/>
    </source>
</evidence>
<reference evidence="16" key="1">
    <citation type="journal article" date="2018" name="Algal Res.">
        <title>Characterization of plant carbon substrate utilization by Auxenochlorella protothecoides.</title>
        <authorList>
            <person name="Vogler B.W."/>
            <person name="Starkenburg S.R."/>
            <person name="Sudasinghe N."/>
            <person name="Schambach J.Y."/>
            <person name="Rollin J.A."/>
            <person name="Pattathil S."/>
            <person name="Barry A.N."/>
        </authorList>
    </citation>
    <scope>NUCLEOTIDE SEQUENCE [LARGE SCALE GENOMIC DNA]</scope>
    <source>
        <strain evidence="16">UTEX 25</strain>
    </source>
</reference>
<dbReference type="PROSITE" id="PS00022">
    <property type="entry name" value="EGF_1"/>
    <property type="match status" value="2"/>
</dbReference>
<evidence type="ECO:0000313" key="15">
    <source>
        <dbReference type="EMBL" id="RMZ52985.1"/>
    </source>
</evidence>
<evidence type="ECO:0000256" key="6">
    <source>
        <dbReference type="ARBA" id="ARBA00022737"/>
    </source>
</evidence>
<keyword evidence="13" id="KW-0812">Transmembrane</keyword>
<evidence type="ECO:0000256" key="7">
    <source>
        <dbReference type="ARBA" id="ARBA00023002"/>
    </source>
</evidence>
<dbReference type="Pfam" id="PF13646">
    <property type="entry name" value="HEAT_2"/>
    <property type="match status" value="1"/>
</dbReference>
<name>A0A3M7KTF1_AUXPR</name>
<dbReference type="SMART" id="SM00567">
    <property type="entry name" value="EZ_HEAT"/>
    <property type="match status" value="5"/>
</dbReference>
<comment type="caution">
    <text evidence="12">Lacks conserved residue(s) required for the propagation of feature annotation.</text>
</comment>
<dbReference type="Pfam" id="PF03130">
    <property type="entry name" value="HEAT_PBS"/>
    <property type="match status" value="1"/>
</dbReference>
<protein>
    <recommendedName>
        <fullName evidence="4">deoxyhypusine monooxygenase</fullName>
        <ecNumber evidence="4">1.14.99.29</ecNumber>
    </recommendedName>
</protein>
<keyword evidence="10" id="KW-0325">Glycoprotein</keyword>
<keyword evidence="9" id="KW-0503">Monooxygenase</keyword>
<feature type="disulfide bond" evidence="12">
    <location>
        <begin position="105"/>
        <end position="115"/>
    </location>
</feature>
<evidence type="ECO:0000256" key="8">
    <source>
        <dbReference type="ARBA" id="ARBA00023004"/>
    </source>
</evidence>
<dbReference type="GO" id="GO:0046872">
    <property type="term" value="F:metal ion binding"/>
    <property type="evidence" value="ECO:0007669"/>
    <property type="project" value="UniProtKB-KW"/>
</dbReference>
<keyword evidence="12" id="KW-0245">EGF-like domain</keyword>
<evidence type="ECO:0000256" key="4">
    <source>
        <dbReference type="ARBA" id="ARBA00012606"/>
    </source>
</evidence>
<evidence type="ECO:0000256" key="12">
    <source>
        <dbReference type="PROSITE-ProRule" id="PRU00076"/>
    </source>
</evidence>
<dbReference type="EMBL" id="QOKY01000202">
    <property type="protein sequence ID" value="RMZ52985.1"/>
    <property type="molecule type" value="Genomic_DNA"/>
</dbReference>
<keyword evidence="7" id="KW-0560">Oxidoreductase</keyword>
<comment type="cofactor">
    <cofactor evidence="2">
        <name>Fe(2+)</name>
        <dbReference type="ChEBI" id="CHEBI:29033"/>
    </cofactor>
</comment>
<dbReference type="PROSITE" id="PS01186">
    <property type="entry name" value="EGF_2"/>
    <property type="match status" value="2"/>
</dbReference>
<proteinExistence type="inferred from homology"/>
<dbReference type="FunFam" id="2.10.25.10:FF:000001">
    <property type="entry name" value="Tenascin C"/>
    <property type="match status" value="1"/>
</dbReference>
<comment type="pathway">
    <text evidence="3">Protein modification; eIF5A hypusination.</text>
</comment>
<keyword evidence="11" id="KW-0386">Hypusine biosynthesis</keyword>
<keyword evidence="13" id="KW-0472">Membrane</keyword>
<comment type="caution">
    <text evidence="15">The sequence shown here is derived from an EMBL/GenBank/DDBJ whole genome shotgun (WGS) entry which is preliminary data.</text>
</comment>
<dbReference type="Gene3D" id="1.25.10.10">
    <property type="entry name" value="Leucine-rich Repeat Variant"/>
    <property type="match status" value="2"/>
</dbReference>
<keyword evidence="6" id="KW-0677">Repeat</keyword>
<dbReference type="HAMAP" id="MF_03101">
    <property type="entry name" value="Deoxyhypusine_hydroxylase"/>
    <property type="match status" value="1"/>
</dbReference>
<dbReference type="InterPro" id="IPR004155">
    <property type="entry name" value="PBS_lyase_HEAT"/>
</dbReference>
<comment type="catalytic activity">
    <reaction evidence="1">
        <text>[eIF5A protein]-deoxyhypusine + AH2 + O2 = [eIF5A protein]-hypusine + A + H2O</text>
        <dbReference type="Rhea" id="RHEA:14101"/>
        <dbReference type="Rhea" id="RHEA-COMP:10144"/>
        <dbReference type="Rhea" id="RHEA-COMP:12592"/>
        <dbReference type="ChEBI" id="CHEBI:13193"/>
        <dbReference type="ChEBI" id="CHEBI:15377"/>
        <dbReference type="ChEBI" id="CHEBI:15379"/>
        <dbReference type="ChEBI" id="CHEBI:17499"/>
        <dbReference type="ChEBI" id="CHEBI:82657"/>
        <dbReference type="ChEBI" id="CHEBI:91175"/>
        <dbReference type="EC" id="1.14.99.29"/>
    </reaction>
</comment>
<dbReference type="Pfam" id="PF03016">
    <property type="entry name" value="Exostosin_GT47"/>
    <property type="match status" value="1"/>
</dbReference>
<dbReference type="Pfam" id="PF23106">
    <property type="entry name" value="EGF_Teneurin"/>
    <property type="match status" value="1"/>
</dbReference>
<dbReference type="UniPathway" id="UPA00354"/>
<dbReference type="InterPro" id="IPR027517">
    <property type="entry name" value="Deoxyhypusine_hydroxylase"/>
</dbReference>
<evidence type="ECO:0000256" key="9">
    <source>
        <dbReference type="ARBA" id="ARBA00023033"/>
    </source>
</evidence>
<evidence type="ECO:0000256" key="2">
    <source>
        <dbReference type="ARBA" id="ARBA00001954"/>
    </source>
</evidence>
<feature type="disulfide bond" evidence="12">
    <location>
        <begin position="124"/>
        <end position="133"/>
    </location>
</feature>
<keyword evidence="13" id="KW-1133">Transmembrane helix</keyword>
<dbReference type="InterPro" id="IPR040911">
    <property type="entry name" value="Exostosin_GT47"/>
</dbReference>
<dbReference type="SMART" id="SM00181">
    <property type="entry name" value="EGF"/>
    <property type="match status" value="2"/>
</dbReference>
<evidence type="ECO:0000256" key="13">
    <source>
        <dbReference type="SAM" id="Phobius"/>
    </source>
</evidence>
<dbReference type="PROSITE" id="PS50026">
    <property type="entry name" value="EGF_3"/>
    <property type="match status" value="1"/>
</dbReference>